<name>A0ABW0HPE7_9BACL</name>
<gene>
    <name evidence="2" type="ORF">ACFPOF_09250</name>
</gene>
<reference evidence="3" key="1">
    <citation type="journal article" date="2019" name="Int. J. Syst. Evol. Microbiol.">
        <title>The Global Catalogue of Microorganisms (GCM) 10K type strain sequencing project: providing services to taxonomists for standard genome sequencing and annotation.</title>
        <authorList>
            <consortium name="The Broad Institute Genomics Platform"/>
            <consortium name="The Broad Institute Genome Sequencing Center for Infectious Disease"/>
            <person name="Wu L."/>
            <person name="Ma J."/>
        </authorList>
    </citation>
    <scope>NUCLEOTIDE SEQUENCE [LARGE SCALE GENOMIC DNA]</scope>
    <source>
        <strain evidence="3">CGMCC 1.18575</strain>
    </source>
</reference>
<keyword evidence="1" id="KW-1133">Transmembrane helix</keyword>
<sequence>MMTVKVENNNLEASAMMTVKTKVAQAIQAVRKSRKLKMLRMDVLFQFGFLALGLWIIVENAPLARTAFSMVLNAGRDAVLGVFADIGNL</sequence>
<evidence type="ECO:0000256" key="1">
    <source>
        <dbReference type="SAM" id="Phobius"/>
    </source>
</evidence>
<proteinExistence type="predicted"/>
<dbReference type="EMBL" id="JBHSMI010000016">
    <property type="protein sequence ID" value="MFC5402928.1"/>
    <property type="molecule type" value="Genomic_DNA"/>
</dbReference>
<keyword evidence="1" id="KW-0812">Transmembrane</keyword>
<accession>A0ABW0HPE7</accession>
<dbReference type="Proteomes" id="UP001596113">
    <property type="component" value="Unassembled WGS sequence"/>
</dbReference>
<comment type="caution">
    <text evidence="2">The sequence shown here is derived from an EMBL/GenBank/DDBJ whole genome shotgun (WGS) entry which is preliminary data.</text>
</comment>
<dbReference type="RefSeq" id="WP_378131825.1">
    <property type="nucleotide sequence ID" value="NZ_JBHSMI010000016.1"/>
</dbReference>
<protein>
    <submittedName>
        <fullName evidence="2">Uncharacterized protein</fullName>
    </submittedName>
</protein>
<feature type="transmembrane region" description="Helical" evidence="1">
    <location>
        <begin position="41"/>
        <end position="58"/>
    </location>
</feature>
<keyword evidence="3" id="KW-1185">Reference proteome</keyword>
<evidence type="ECO:0000313" key="3">
    <source>
        <dbReference type="Proteomes" id="UP001596113"/>
    </source>
</evidence>
<evidence type="ECO:0000313" key="2">
    <source>
        <dbReference type="EMBL" id="MFC5402928.1"/>
    </source>
</evidence>
<organism evidence="2 3">
    <name type="scientific">Cohnella soli</name>
    <dbReference type="NCBI Taxonomy" id="425005"/>
    <lineage>
        <taxon>Bacteria</taxon>
        <taxon>Bacillati</taxon>
        <taxon>Bacillota</taxon>
        <taxon>Bacilli</taxon>
        <taxon>Bacillales</taxon>
        <taxon>Paenibacillaceae</taxon>
        <taxon>Cohnella</taxon>
    </lineage>
</organism>
<keyword evidence="1" id="KW-0472">Membrane</keyword>